<dbReference type="Proteomes" id="UP000054529">
    <property type="component" value="Unassembled WGS sequence"/>
</dbReference>
<comment type="subunit">
    <text evidence="5">Part of the 50S ribosomal subunit.</text>
</comment>
<evidence type="ECO:0000313" key="8">
    <source>
        <dbReference type="Proteomes" id="UP000054529"/>
    </source>
</evidence>
<dbReference type="OrthoDB" id="9807419at2"/>
<accession>A0A0C1V6R5</accession>
<dbReference type="Gene3D" id="2.30.30.30">
    <property type="match status" value="1"/>
</dbReference>
<evidence type="ECO:0000256" key="5">
    <source>
        <dbReference type="HAMAP-Rule" id="MF_01326"/>
    </source>
</evidence>
<dbReference type="InterPro" id="IPR041988">
    <property type="entry name" value="Ribosomal_uL24_KOW"/>
</dbReference>
<dbReference type="RefSeq" id="WP_039719516.1">
    <property type="nucleotide sequence ID" value="NZ_AWXV01000002.1"/>
</dbReference>
<keyword evidence="5" id="KW-0699">rRNA-binding</keyword>
<dbReference type="InterPro" id="IPR057264">
    <property type="entry name" value="Ribosomal_uL24_C"/>
</dbReference>
<dbReference type="PANTHER" id="PTHR12903">
    <property type="entry name" value="MITOCHONDRIAL RIBOSOMAL PROTEIN L24"/>
    <property type="match status" value="1"/>
</dbReference>
<dbReference type="NCBIfam" id="TIGR01079">
    <property type="entry name" value="rplX_bact"/>
    <property type="match status" value="1"/>
</dbReference>
<proteinExistence type="inferred from homology"/>
<gene>
    <name evidence="5" type="primary">rplX</name>
    <name evidence="7" type="ORF">P689_119105</name>
</gene>
<keyword evidence="2 5" id="KW-0689">Ribosomal protein</keyword>
<feature type="domain" description="Large ribosomal subunit protein uL24 C-terminal" evidence="6">
    <location>
        <begin position="40"/>
        <end position="103"/>
    </location>
</feature>
<dbReference type="AlphaFoldDB" id="A0A0C1V6R5"/>
<evidence type="ECO:0000313" key="7">
    <source>
        <dbReference type="EMBL" id="KIE64134.1"/>
    </source>
</evidence>
<reference evidence="7 8" key="1">
    <citation type="journal article" date="2014" name="G3 (Bethesda)">
        <title>Genome sequence of Candidatus Riesia pediculischaeffi, endosymbiont of chimpanzee lice, and genomic comparison of recently acquired endosymbionts from human and chimpanzee lice.</title>
        <authorList>
            <person name="Boyd B.M."/>
            <person name="Allen J.M."/>
            <person name="de Crecy-Lagard V."/>
            <person name="Reed D.L."/>
        </authorList>
    </citation>
    <scope>NUCLEOTIDE SEQUENCE [LARGE SCALE GENOMIC DNA]</scope>
    <source>
        <strain evidence="7 8">PTSU</strain>
    </source>
</reference>
<dbReference type="HAMAP" id="MF_01326_B">
    <property type="entry name" value="Ribosomal_uL24_B"/>
    <property type="match status" value="1"/>
</dbReference>
<dbReference type="CDD" id="cd06089">
    <property type="entry name" value="KOW_RPL26"/>
    <property type="match status" value="1"/>
</dbReference>
<sequence length="106" mass="11917">MNKVKIRLNDRVVITTGKEKHKTGIVIKVIEKKKVVVSGINIVKKHRKSKDSTNLSGGIFKEESPIDISNVAILHHETNRADKIIFKKINGKTTRVYKSDGSIVKQ</sequence>
<dbReference type="GO" id="GO:0005840">
    <property type="term" value="C:ribosome"/>
    <property type="evidence" value="ECO:0007669"/>
    <property type="project" value="UniProtKB-KW"/>
</dbReference>
<dbReference type="GO" id="GO:0003735">
    <property type="term" value="F:structural constituent of ribosome"/>
    <property type="evidence" value="ECO:0007669"/>
    <property type="project" value="InterPro"/>
</dbReference>
<dbReference type="InterPro" id="IPR008991">
    <property type="entry name" value="Translation_prot_SH3-like_sf"/>
</dbReference>
<comment type="similarity">
    <text evidence="1 5">Belongs to the universal ribosomal protein uL24 family.</text>
</comment>
<comment type="caution">
    <text evidence="7">The sequence shown here is derived from an EMBL/GenBank/DDBJ whole genome shotgun (WGS) entry which is preliminary data.</text>
</comment>
<dbReference type="InterPro" id="IPR014722">
    <property type="entry name" value="Rib_uL2_dom2"/>
</dbReference>
<dbReference type="InterPro" id="IPR003256">
    <property type="entry name" value="Ribosomal_uL24"/>
</dbReference>
<evidence type="ECO:0000256" key="4">
    <source>
        <dbReference type="ARBA" id="ARBA00035206"/>
    </source>
</evidence>
<evidence type="ECO:0000256" key="2">
    <source>
        <dbReference type="ARBA" id="ARBA00022980"/>
    </source>
</evidence>
<dbReference type="GO" id="GO:0006412">
    <property type="term" value="P:translation"/>
    <property type="evidence" value="ECO:0007669"/>
    <property type="project" value="UniProtKB-UniRule"/>
</dbReference>
<protein>
    <recommendedName>
        <fullName evidence="4 5">Large ribosomal subunit protein uL24</fullName>
    </recommendedName>
</protein>
<dbReference type="GO" id="GO:0019843">
    <property type="term" value="F:rRNA binding"/>
    <property type="evidence" value="ECO:0007669"/>
    <property type="project" value="UniProtKB-UniRule"/>
</dbReference>
<comment type="function">
    <text evidence="5">One of two assembly initiator proteins, it binds directly to the 5'-end of the 23S rRNA, where it nucleates assembly of the 50S subunit.</text>
</comment>
<dbReference type="Pfam" id="PF17136">
    <property type="entry name" value="ribosomal_L24"/>
    <property type="match status" value="1"/>
</dbReference>
<name>A0A0C1V6R5_9ENTR</name>
<dbReference type="GO" id="GO:1990904">
    <property type="term" value="C:ribonucleoprotein complex"/>
    <property type="evidence" value="ECO:0007669"/>
    <property type="project" value="UniProtKB-KW"/>
</dbReference>
<comment type="function">
    <text evidence="5">One of the proteins that surrounds the polypeptide exit tunnel on the outside of the subunit.</text>
</comment>
<dbReference type="HOGENOM" id="CLU_093315_2_2_6"/>
<keyword evidence="5" id="KW-0694">RNA-binding</keyword>
<organism evidence="7 8">
    <name type="scientific">Candidatus Riesia pediculischaeffi PTSU</name>
    <dbReference type="NCBI Taxonomy" id="1401651"/>
    <lineage>
        <taxon>Bacteria</taxon>
        <taxon>Pseudomonadati</taxon>
        <taxon>Pseudomonadota</taxon>
        <taxon>Gammaproteobacteria</taxon>
        <taxon>Enterobacterales</taxon>
        <taxon>Enterobacteriaceae</taxon>
        <taxon>Candidatus Riesia</taxon>
    </lineage>
</organism>
<evidence type="ECO:0000256" key="1">
    <source>
        <dbReference type="ARBA" id="ARBA00010618"/>
    </source>
</evidence>
<dbReference type="GO" id="GO:0005829">
    <property type="term" value="C:cytosol"/>
    <property type="evidence" value="ECO:0007669"/>
    <property type="project" value="UniProtKB-ARBA"/>
</dbReference>
<evidence type="ECO:0000259" key="6">
    <source>
        <dbReference type="Pfam" id="PF17136"/>
    </source>
</evidence>
<evidence type="ECO:0000256" key="3">
    <source>
        <dbReference type="ARBA" id="ARBA00023274"/>
    </source>
</evidence>
<dbReference type="EMBL" id="AWXV01000002">
    <property type="protein sequence ID" value="KIE64134.1"/>
    <property type="molecule type" value="Genomic_DNA"/>
</dbReference>
<dbReference type="SUPFAM" id="SSF50104">
    <property type="entry name" value="Translation proteins SH3-like domain"/>
    <property type="match status" value="1"/>
</dbReference>
<keyword evidence="3 5" id="KW-0687">Ribonucleoprotein</keyword>